<dbReference type="Gene3D" id="3.10.180.10">
    <property type="entry name" value="2,3-Dihydroxybiphenyl 1,2-Dioxygenase, domain 1"/>
    <property type="match status" value="1"/>
</dbReference>
<sequence>MSLGKITTCLWFQDQAEEAAKYYTSIFAPNSKITTTQRHTPPGRDTERVMVVEFELQGRTFVALNGGPAPWQFNEAMSFMIDCKDQAEVDHFWNKLSEDGDVSRQQSGWLADEYGVAWQVVPTALKSMMGSEDKAAAGRATGAMMKMKKLDIAELEKAFKG</sequence>
<protein>
    <recommendedName>
        <fullName evidence="1">PhnB-like domain-containing protein</fullName>
    </recommendedName>
</protein>
<dbReference type="AlphaFoldDB" id="A0A366S4C9"/>
<accession>A0A366S4C9</accession>
<evidence type="ECO:0000313" key="3">
    <source>
        <dbReference type="Proteomes" id="UP000253153"/>
    </source>
</evidence>
<dbReference type="RefSeq" id="XP_031018463.1">
    <property type="nucleotide sequence ID" value="XM_031157490.1"/>
</dbReference>
<dbReference type="InterPro" id="IPR029068">
    <property type="entry name" value="Glyas_Bleomycin-R_OHBP_Dase"/>
</dbReference>
<dbReference type="GeneID" id="41992786"/>
<keyword evidence="3" id="KW-1185">Reference proteome</keyword>
<reference evidence="2 3" key="1">
    <citation type="submission" date="2018-06" db="EMBL/GenBank/DDBJ databases">
        <title>Fusarium incarnatum-equiseti species complex species 28.</title>
        <authorList>
            <person name="Gardiner D.M."/>
        </authorList>
    </citation>
    <scope>NUCLEOTIDE SEQUENCE [LARGE SCALE GENOMIC DNA]</scope>
    <source>
        <strain evidence="2 3">FIESC_28</strain>
    </source>
</reference>
<dbReference type="PANTHER" id="PTHR33990">
    <property type="entry name" value="PROTEIN YJDN-RELATED"/>
    <property type="match status" value="1"/>
</dbReference>
<dbReference type="Proteomes" id="UP000253153">
    <property type="component" value="Unassembled WGS sequence"/>
</dbReference>
<name>A0A366S4C9_9HYPO</name>
<evidence type="ECO:0000259" key="1">
    <source>
        <dbReference type="Pfam" id="PF06983"/>
    </source>
</evidence>
<gene>
    <name evidence="2" type="ORF">FIESC28_03341</name>
</gene>
<comment type="caution">
    <text evidence="2">The sequence shown here is derived from an EMBL/GenBank/DDBJ whole genome shotgun (WGS) entry which is preliminary data.</text>
</comment>
<dbReference type="SUPFAM" id="SSF54593">
    <property type="entry name" value="Glyoxalase/Bleomycin resistance protein/Dihydroxybiphenyl dioxygenase"/>
    <property type="match status" value="1"/>
</dbReference>
<dbReference type="InterPro" id="IPR009725">
    <property type="entry name" value="3_dmu_93_MTrfase"/>
</dbReference>
<organism evidence="2 3">
    <name type="scientific">Fusarium coffeatum</name>
    <dbReference type="NCBI Taxonomy" id="231269"/>
    <lineage>
        <taxon>Eukaryota</taxon>
        <taxon>Fungi</taxon>
        <taxon>Dikarya</taxon>
        <taxon>Ascomycota</taxon>
        <taxon>Pezizomycotina</taxon>
        <taxon>Sordariomycetes</taxon>
        <taxon>Hypocreomycetidae</taxon>
        <taxon>Hypocreales</taxon>
        <taxon>Nectriaceae</taxon>
        <taxon>Fusarium</taxon>
        <taxon>Fusarium incarnatum-equiseti species complex</taxon>
    </lineage>
</organism>
<dbReference type="PANTHER" id="PTHR33990:SF2">
    <property type="entry name" value="PHNB-LIKE DOMAIN-CONTAINING PROTEIN"/>
    <property type="match status" value="1"/>
</dbReference>
<dbReference type="Pfam" id="PF06983">
    <property type="entry name" value="3-dmu-9_3-mt"/>
    <property type="match status" value="1"/>
</dbReference>
<evidence type="ECO:0000313" key="2">
    <source>
        <dbReference type="EMBL" id="RBR23872.1"/>
    </source>
</evidence>
<dbReference type="OrthoDB" id="10255422at2759"/>
<dbReference type="PIRSF" id="PIRSF021700">
    <property type="entry name" value="3_dmu_93_MTrfase"/>
    <property type="match status" value="1"/>
</dbReference>
<feature type="domain" description="PhnB-like" evidence="1">
    <location>
        <begin position="5"/>
        <end position="121"/>
    </location>
</feature>
<dbReference type="CDD" id="cd06588">
    <property type="entry name" value="PhnB_like"/>
    <property type="match status" value="1"/>
</dbReference>
<dbReference type="InterPro" id="IPR028973">
    <property type="entry name" value="PhnB-like"/>
</dbReference>
<dbReference type="EMBL" id="QKXC01000067">
    <property type="protein sequence ID" value="RBR23872.1"/>
    <property type="molecule type" value="Genomic_DNA"/>
</dbReference>
<proteinExistence type="predicted"/>